<dbReference type="Proteomes" id="UP000187013">
    <property type="component" value="Unassembled WGS sequence"/>
</dbReference>
<sequence length="251" mass="27109">MGVTVNKRNLRVLSITSLLLLLVFFVVQNANSVSLGESSSLANANSNGDQTLTSAGTSINKESKEEAVSEKQKGKEKQPEGDSVVDAEIGKIKQEVGIGKLDNLETGSSGSISGGGVVGKGGLASEHIQQKEFDPAKEYAMISDFSPIIIFSKTNCPYSRALKELLDKEYSFTPTYSVIELDKHKNGVELQKYVEQKTGRATVPNVIINGKSRGGGEDLRSLHNEGKLLSSLKHWSQGTFTVLQHDRPSNN</sequence>
<accession>A0A1Q3A7K5</accession>
<feature type="domain" description="Glutaredoxin" evidence="6">
    <location>
        <begin position="148"/>
        <end position="211"/>
    </location>
</feature>
<gene>
    <name evidence="7" type="ORF">ZYGR_0AF01190</name>
</gene>
<keyword evidence="3" id="KW-0411">Iron-sulfur</keyword>
<keyword evidence="2" id="KW-0479">Metal-binding</keyword>
<dbReference type="GO" id="GO:0051537">
    <property type="term" value="F:2 iron, 2 sulfur cluster binding"/>
    <property type="evidence" value="ECO:0007669"/>
    <property type="project" value="UniProtKB-KW"/>
</dbReference>
<keyword evidence="2" id="KW-0001">2Fe-2S</keyword>
<dbReference type="InterPro" id="IPR036249">
    <property type="entry name" value="Thioredoxin-like_sf"/>
</dbReference>
<protein>
    <recommendedName>
        <fullName evidence="6">Glutaredoxin domain-containing protein</fullName>
    </recommendedName>
</protein>
<dbReference type="InterPro" id="IPR014025">
    <property type="entry name" value="Glutaredoxin_subgr"/>
</dbReference>
<dbReference type="InterPro" id="IPR002109">
    <property type="entry name" value="Glutaredoxin"/>
</dbReference>
<evidence type="ECO:0000256" key="5">
    <source>
        <dbReference type="SAM" id="SignalP"/>
    </source>
</evidence>
<proteinExistence type="inferred from homology"/>
<dbReference type="NCBIfam" id="TIGR02180">
    <property type="entry name" value="GRX_euk"/>
    <property type="match status" value="1"/>
</dbReference>
<keyword evidence="5" id="KW-0732">Signal</keyword>
<keyword evidence="2" id="KW-0408">Iron</keyword>
<dbReference type="EMBL" id="BDGX01000032">
    <property type="protein sequence ID" value="GAV51648.1"/>
    <property type="molecule type" value="Genomic_DNA"/>
</dbReference>
<feature type="signal peptide" evidence="5">
    <location>
        <begin position="1"/>
        <end position="32"/>
    </location>
</feature>
<reference evidence="7 8" key="1">
    <citation type="submission" date="2016-08" db="EMBL/GenBank/DDBJ databases">
        <title>Draft genome sequence of allopolyploid Zygosaccharomyces rouxii.</title>
        <authorList>
            <person name="Watanabe J."/>
            <person name="Uehara K."/>
            <person name="Mogi Y."/>
            <person name="Tsukioka Y."/>
        </authorList>
    </citation>
    <scope>NUCLEOTIDE SEQUENCE [LARGE SCALE GENOMIC DNA]</scope>
    <source>
        <strain evidence="7 8">NBRC 110957</strain>
    </source>
</reference>
<evidence type="ECO:0000313" key="8">
    <source>
        <dbReference type="Proteomes" id="UP000187013"/>
    </source>
</evidence>
<dbReference type="GO" id="GO:0005801">
    <property type="term" value="C:cis-Golgi network"/>
    <property type="evidence" value="ECO:0007669"/>
    <property type="project" value="UniProtKB-ARBA"/>
</dbReference>
<dbReference type="PANTHER" id="PTHR45694">
    <property type="entry name" value="GLUTAREDOXIN 2"/>
    <property type="match status" value="1"/>
</dbReference>
<organism evidence="7 8">
    <name type="scientific">Zygosaccharomyces rouxii</name>
    <dbReference type="NCBI Taxonomy" id="4956"/>
    <lineage>
        <taxon>Eukaryota</taxon>
        <taxon>Fungi</taxon>
        <taxon>Dikarya</taxon>
        <taxon>Ascomycota</taxon>
        <taxon>Saccharomycotina</taxon>
        <taxon>Saccharomycetes</taxon>
        <taxon>Saccharomycetales</taxon>
        <taxon>Saccharomycetaceae</taxon>
        <taxon>Zygosaccharomyces</taxon>
    </lineage>
</organism>
<dbReference type="GO" id="GO:0004362">
    <property type="term" value="F:glutathione-disulfide reductase (NADPH) activity"/>
    <property type="evidence" value="ECO:0007669"/>
    <property type="project" value="UniProtKB-ARBA"/>
</dbReference>
<feature type="compositionally biased region" description="Polar residues" evidence="4">
    <location>
        <begin position="38"/>
        <end position="60"/>
    </location>
</feature>
<dbReference type="SUPFAM" id="SSF52833">
    <property type="entry name" value="Thioredoxin-like"/>
    <property type="match status" value="1"/>
</dbReference>
<dbReference type="GO" id="GO:0034599">
    <property type="term" value="P:cellular response to oxidative stress"/>
    <property type="evidence" value="ECO:0007669"/>
    <property type="project" value="TreeGrafter"/>
</dbReference>
<evidence type="ECO:0000313" key="7">
    <source>
        <dbReference type="EMBL" id="GAV51648.1"/>
    </source>
</evidence>
<dbReference type="InterPro" id="IPR011899">
    <property type="entry name" value="Glutaredoxin_euk/vir"/>
</dbReference>
<feature type="chain" id="PRO_5012320604" description="Glutaredoxin domain-containing protein" evidence="5">
    <location>
        <begin position="33"/>
        <end position="251"/>
    </location>
</feature>
<name>A0A1Q3A7K5_ZYGRO</name>
<feature type="region of interest" description="Disordered" evidence="4">
    <location>
        <begin position="38"/>
        <end position="86"/>
    </location>
</feature>
<evidence type="ECO:0000259" key="6">
    <source>
        <dbReference type="Pfam" id="PF00462"/>
    </source>
</evidence>
<dbReference type="AlphaFoldDB" id="A0A1Q3A7K5"/>
<feature type="compositionally biased region" description="Basic and acidic residues" evidence="4">
    <location>
        <begin position="61"/>
        <end position="80"/>
    </location>
</feature>
<evidence type="ECO:0000256" key="2">
    <source>
        <dbReference type="ARBA" id="ARBA00022714"/>
    </source>
</evidence>
<dbReference type="CDD" id="cd03419">
    <property type="entry name" value="GRX_GRXh_1_2_like"/>
    <property type="match status" value="1"/>
</dbReference>
<dbReference type="PRINTS" id="PR00160">
    <property type="entry name" value="GLUTAREDOXIN"/>
</dbReference>
<dbReference type="PROSITE" id="PS51354">
    <property type="entry name" value="GLUTAREDOXIN_2"/>
    <property type="match status" value="1"/>
</dbReference>
<dbReference type="Gene3D" id="3.40.30.10">
    <property type="entry name" value="Glutaredoxin"/>
    <property type="match status" value="1"/>
</dbReference>
<evidence type="ECO:0000256" key="4">
    <source>
        <dbReference type="SAM" id="MobiDB-lite"/>
    </source>
</evidence>
<dbReference type="PANTHER" id="PTHR45694:SF5">
    <property type="entry name" value="GLUTAREDOXIN 2"/>
    <property type="match status" value="1"/>
</dbReference>
<dbReference type="Pfam" id="PF00462">
    <property type="entry name" value="Glutaredoxin"/>
    <property type="match status" value="1"/>
</dbReference>
<dbReference type="OrthoDB" id="423313at2759"/>
<dbReference type="FunFam" id="3.40.30.10:FF:000093">
    <property type="entry name" value="Glutaredoxin 2"/>
    <property type="match status" value="1"/>
</dbReference>
<dbReference type="GO" id="GO:0005796">
    <property type="term" value="C:Golgi lumen"/>
    <property type="evidence" value="ECO:0007669"/>
    <property type="project" value="TreeGrafter"/>
</dbReference>
<comment type="similarity">
    <text evidence="1">Belongs to the glutaredoxin family. Monothiol subfamily.</text>
</comment>
<dbReference type="GO" id="GO:0000324">
    <property type="term" value="C:fungal-type vacuole"/>
    <property type="evidence" value="ECO:0007669"/>
    <property type="project" value="TreeGrafter"/>
</dbReference>
<evidence type="ECO:0000256" key="1">
    <source>
        <dbReference type="ARBA" id="ARBA00009630"/>
    </source>
</evidence>
<evidence type="ECO:0000256" key="3">
    <source>
        <dbReference type="ARBA" id="ARBA00023014"/>
    </source>
</evidence>
<comment type="caution">
    <text evidence="7">The sequence shown here is derived from an EMBL/GenBank/DDBJ whole genome shotgun (WGS) entry which is preliminary data.</text>
</comment>